<dbReference type="InterPro" id="IPR032394">
    <property type="entry name" value="Anoct_dimer"/>
</dbReference>
<feature type="transmembrane region" description="Helical" evidence="8">
    <location>
        <begin position="751"/>
        <end position="775"/>
    </location>
</feature>
<dbReference type="KEGG" id="apln:108744053"/>
<evidence type="ECO:0000313" key="11">
    <source>
        <dbReference type="Proteomes" id="UP000192223"/>
    </source>
</evidence>
<keyword evidence="4 8" id="KW-0812">Transmembrane</keyword>
<keyword evidence="11" id="KW-1185">Reference proteome</keyword>
<feature type="transmembrane region" description="Helical" evidence="8">
    <location>
        <begin position="432"/>
        <end position="451"/>
    </location>
</feature>
<name>A0A1W4XGN4_AGRPL</name>
<evidence type="ECO:0000256" key="8">
    <source>
        <dbReference type="RuleBase" id="RU280814"/>
    </source>
</evidence>
<dbReference type="Proteomes" id="UP000192223">
    <property type="component" value="Unplaced"/>
</dbReference>
<evidence type="ECO:0000256" key="7">
    <source>
        <dbReference type="ARBA" id="ARBA00023180"/>
    </source>
</evidence>
<evidence type="ECO:0000259" key="9">
    <source>
        <dbReference type="Pfam" id="PF04547"/>
    </source>
</evidence>
<dbReference type="OrthoDB" id="296386at2759"/>
<evidence type="ECO:0000259" key="10">
    <source>
        <dbReference type="Pfam" id="PF16178"/>
    </source>
</evidence>
<evidence type="ECO:0000256" key="5">
    <source>
        <dbReference type="ARBA" id="ARBA00022989"/>
    </source>
</evidence>
<feature type="transmembrane region" description="Helical" evidence="8">
    <location>
        <begin position="656"/>
        <end position="679"/>
    </location>
</feature>
<dbReference type="InterPro" id="IPR007632">
    <property type="entry name" value="Anoctamin"/>
</dbReference>
<feature type="transmembrane region" description="Helical" evidence="8">
    <location>
        <begin position="385"/>
        <end position="412"/>
    </location>
</feature>
<feature type="domain" description="Anoctamin transmembrane" evidence="9">
    <location>
        <begin position="223"/>
        <end position="788"/>
    </location>
</feature>
<feature type="transmembrane region" description="Helical" evidence="8">
    <location>
        <begin position="233"/>
        <end position="259"/>
    </location>
</feature>
<dbReference type="Pfam" id="PF04547">
    <property type="entry name" value="Anoctamin"/>
    <property type="match status" value="1"/>
</dbReference>
<dbReference type="AlphaFoldDB" id="A0A1W4XGN4"/>
<sequence>MTTQYIILDNTEDYIPVSCCFRDKKRRIHLVIAVSAGNIDEKLGVFVENLKSQGVHVEEDFGVYDNEIKFIKLHLPDDKAAAFAKAYQIDCYYERRQFWTEQNPNSYLRKFFPFHETSVVVNERNPMYQKSTFELNKSPTSITYSEVSYVLYKLLNETHFGDKQFEFGVDRLLNKKIALSIYSLHEGQWQWTVEGGVSSRQILAKYWSNSKMCYKQQPMNSVTRYFGTEVAHFFGLLGFYIKMVFPLAIAGILCVIWGVSSINTIENQASLDVCKSDIVLCPRCDNNKCRYKWLHSACFNMHLTYLVDNAGSFVYGLFVLFWAVIFHRLWLRRKNTYTFLWNVDKEIDIAIRLEYEKKARSKRTSYFTGLEEPHMPVKEKLARLALSWSTLFLLVFSILSTLILSAMMRVWFELYFNQLGSKHELYIMESNRFYAMIINSSTSSLCVILMTEFYRYLSSILTEFETPRTKTEFGYSYIVKLYVLEFANHYGSLFYIAFVKGRLYTHPGDQSSNPITYILRNDHCTIPGCLNDLNVNLLVRIWFFIGRSFLKPIIRRLVNCFRFKCRPKTIPFDTLPQWEADYYMTKVPDTYLINRQLKIVIIHGYMTLFALVSPLAPLFILIYALMELRLEAKQYIKNYRRPILTKITTSTVFSDLFMLTAYIGVVTNACILAFTTSFVEREVYRYSDNSSLYGFFYSTLSVFNATQYNLDQRMALVPIPTNLTECYYQGKRYPPEHARQYQRREHFWIEYFYKFLVVIVVEHLVLIVITILEVVSSPIPYHVKQRMRLEWIQKKERQRT</sequence>
<protein>
    <recommendedName>
        <fullName evidence="8">Anoctamin</fullName>
    </recommendedName>
</protein>
<dbReference type="RefSeq" id="XP_018335154.1">
    <property type="nucleotide sequence ID" value="XM_018479652.1"/>
</dbReference>
<keyword evidence="5 8" id="KW-1133">Transmembrane helix</keyword>
<evidence type="ECO:0000256" key="1">
    <source>
        <dbReference type="ARBA" id="ARBA00004651"/>
    </source>
</evidence>
<dbReference type="Pfam" id="PF16178">
    <property type="entry name" value="Anoct_dimer"/>
    <property type="match status" value="1"/>
</dbReference>
<comment type="subcellular location">
    <subcellularLocation>
        <location evidence="1">Cell membrane</location>
        <topology evidence="1">Multi-pass membrane protein</topology>
    </subcellularLocation>
    <subcellularLocation>
        <location evidence="8">Membrane</location>
        <topology evidence="8">Multi-pass membrane protein</topology>
    </subcellularLocation>
</comment>
<dbReference type="PANTHER" id="PTHR12308:SF84">
    <property type="entry name" value="ANOCTAMIN"/>
    <property type="match status" value="1"/>
</dbReference>
<feature type="transmembrane region" description="Helical" evidence="8">
    <location>
        <begin position="605"/>
        <end position="626"/>
    </location>
</feature>
<dbReference type="InterPro" id="IPR049452">
    <property type="entry name" value="Anoctamin_TM"/>
</dbReference>
<reference evidence="12" key="1">
    <citation type="submission" date="2025-08" db="UniProtKB">
        <authorList>
            <consortium name="RefSeq"/>
        </authorList>
    </citation>
    <scope>IDENTIFICATION</scope>
    <source>
        <tissue evidence="12">Entire body</tissue>
    </source>
</reference>
<dbReference type="GO" id="GO:0005254">
    <property type="term" value="F:chloride channel activity"/>
    <property type="evidence" value="ECO:0007669"/>
    <property type="project" value="TreeGrafter"/>
</dbReference>
<evidence type="ECO:0000256" key="2">
    <source>
        <dbReference type="ARBA" id="ARBA00009671"/>
    </source>
</evidence>
<comment type="similarity">
    <text evidence="2 8">Belongs to the anoctamin family.</text>
</comment>
<proteinExistence type="inferred from homology"/>
<feature type="transmembrane region" description="Helical" evidence="8">
    <location>
        <begin position="691"/>
        <end position="710"/>
    </location>
</feature>
<dbReference type="PANTHER" id="PTHR12308">
    <property type="entry name" value="ANOCTAMIN"/>
    <property type="match status" value="1"/>
</dbReference>
<evidence type="ECO:0000256" key="4">
    <source>
        <dbReference type="ARBA" id="ARBA00022692"/>
    </source>
</evidence>
<evidence type="ECO:0000313" key="12">
    <source>
        <dbReference type="RefSeq" id="XP_018335154.1"/>
    </source>
</evidence>
<feature type="transmembrane region" description="Helical" evidence="8">
    <location>
        <begin position="313"/>
        <end position="331"/>
    </location>
</feature>
<keyword evidence="6 8" id="KW-0472">Membrane</keyword>
<feature type="domain" description="Anoctamin dimerisation" evidence="10">
    <location>
        <begin position="20"/>
        <end position="219"/>
    </location>
</feature>
<evidence type="ECO:0000256" key="3">
    <source>
        <dbReference type="ARBA" id="ARBA00022475"/>
    </source>
</evidence>
<dbReference type="GO" id="GO:0005886">
    <property type="term" value="C:plasma membrane"/>
    <property type="evidence" value="ECO:0007669"/>
    <property type="project" value="UniProtKB-SubCell"/>
</dbReference>
<gene>
    <name evidence="12" type="primary">LOC108744053</name>
</gene>
<evidence type="ECO:0000256" key="6">
    <source>
        <dbReference type="ARBA" id="ARBA00023136"/>
    </source>
</evidence>
<keyword evidence="7" id="KW-0325">Glycoprotein</keyword>
<dbReference type="GeneID" id="108744053"/>
<keyword evidence="3" id="KW-1003">Cell membrane</keyword>
<organism evidence="11 12">
    <name type="scientific">Agrilus planipennis</name>
    <name type="common">Emerald ash borer</name>
    <name type="synonym">Agrilus marcopoli</name>
    <dbReference type="NCBI Taxonomy" id="224129"/>
    <lineage>
        <taxon>Eukaryota</taxon>
        <taxon>Metazoa</taxon>
        <taxon>Ecdysozoa</taxon>
        <taxon>Arthropoda</taxon>
        <taxon>Hexapoda</taxon>
        <taxon>Insecta</taxon>
        <taxon>Pterygota</taxon>
        <taxon>Neoptera</taxon>
        <taxon>Endopterygota</taxon>
        <taxon>Coleoptera</taxon>
        <taxon>Polyphaga</taxon>
        <taxon>Elateriformia</taxon>
        <taxon>Buprestoidea</taxon>
        <taxon>Buprestidae</taxon>
        <taxon>Agrilinae</taxon>
        <taxon>Agrilus</taxon>
    </lineage>
</organism>
<dbReference type="InParanoid" id="A0A1W4XGN4"/>
<dbReference type="GO" id="GO:0046983">
    <property type="term" value="F:protein dimerization activity"/>
    <property type="evidence" value="ECO:0007669"/>
    <property type="project" value="InterPro"/>
</dbReference>
<accession>A0A1W4XGN4</accession>